<reference evidence="1" key="1">
    <citation type="submission" date="2023-04" db="EMBL/GenBank/DDBJ databases">
        <title>A chromosome-level genome assembly of the parasitoid wasp Eretmocerus hayati.</title>
        <authorList>
            <person name="Zhong Y."/>
            <person name="Liu S."/>
            <person name="Liu Y."/>
        </authorList>
    </citation>
    <scope>NUCLEOTIDE SEQUENCE</scope>
    <source>
        <strain evidence="1">ZJU_SS_LIU_2023</strain>
    </source>
</reference>
<comment type="caution">
    <text evidence="1">The sequence shown here is derived from an EMBL/GenBank/DDBJ whole genome shotgun (WGS) entry which is preliminary data.</text>
</comment>
<organism evidence="1 2">
    <name type="scientific">Eretmocerus hayati</name>
    <dbReference type="NCBI Taxonomy" id="131215"/>
    <lineage>
        <taxon>Eukaryota</taxon>
        <taxon>Metazoa</taxon>
        <taxon>Ecdysozoa</taxon>
        <taxon>Arthropoda</taxon>
        <taxon>Hexapoda</taxon>
        <taxon>Insecta</taxon>
        <taxon>Pterygota</taxon>
        <taxon>Neoptera</taxon>
        <taxon>Endopterygota</taxon>
        <taxon>Hymenoptera</taxon>
        <taxon>Apocrita</taxon>
        <taxon>Proctotrupomorpha</taxon>
        <taxon>Chalcidoidea</taxon>
        <taxon>Aphelinidae</taxon>
        <taxon>Aphelininae</taxon>
        <taxon>Eretmocerus</taxon>
    </lineage>
</organism>
<accession>A0ACC2NJJ4</accession>
<dbReference type="EMBL" id="CM056743">
    <property type="protein sequence ID" value="KAJ8671410.1"/>
    <property type="molecule type" value="Genomic_DNA"/>
</dbReference>
<evidence type="ECO:0000313" key="1">
    <source>
        <dbReference type="EMBL" id="KAJ8671410.1"/>
    </source>
</evidence>
<name>A0ACC2NJJ4_9HYME</name>
<keyword evidence="2" id="KW-1185">Reference proteome</keyword>
<sequence>MQIEQELNNPKPLQMSELDEENFKSAILCHICHGVLLNDRVRDHCHISGSYRGPSHSKCNLNFRIFPYDWLSSIGKLNETSLPGRTDFYNALTESDVSVDDYIHAQKVWEYFNCVNVLQYSNLYLKIDVLLLCDIFEKFRETCLESYELDPVHYFTLPGLSWDAFLKKLREQGNVKLEKLTDIDQILFTESGIRGGLSVASHHYAVANNPYMKNYDPSKGESYIMYYDMNNLYESAMLSKLPYGDFKWVEVVDNFNLQDIDDESDIGYILEVDILYPHTLHELHSDYPFCPEKMIPPNSDGKVKKLLATLNDKNNYVIRWFESFSQSLLI</sequence>
<evidence type="ECO:0000313" key="2">
    <source>
        <dbReference type="Proteomes" id="UP001239111"/>
    </source>
</evidence>
<protein>
    <submittedName>
        <fullName evidence="1">Uncharacterized protein</fullName>
    </submittedName>
</protein>
<proteinExistence type="predicted"/>
<dbReference type="Proteomes" id="UP001239111">
    <property type="component" value="Chromosome 3"/>
</dbReference>
<gene>
    <name evidence="1" type="ORF">QAD02_002669</name>
</gene>